<sequence>MRRVKVGIIGCGVISGIYLTNMTTRFNKHLEVAACADMFVEKAREAAERFKIPKACSVEELLCDSEIEIVVNLTIPAAHYEVNMAVLNASKHVYCEKPLALTMEEGRKIAELAAAKGLLVGNAPDTFMGAGIQTCRKALDEGWIGKPLVVTANMVCHGHEAWHPAPEFYYKKGAGPMMDMGPYYITALVSLLGPIKRTMCFAKKSYDQRTITSTSPLKGKVIDVEVLTHYSGIMEFESGVVANINMSFDMWKSKLPCIEIHGTDGSMAVPDPNMFGGPVKIIRGESMIAAVDGLSTGEAVMKFHSPEVADLYKEVPMPYYYVHNSRGLGILDMAYAIVNGRRHRTNAELAYHVLEALISFDISAKEGTVYNMKSTCERPDSMPVGLSMGELD</sequence>
<dbReference type="InterPro" id="IPR036291">
    <property type="entry name" value="NAD(P)-bd_dom_sf"/>
</dbReference>
<dbReference type="SUPFAM" id="SSF55347">
    <property type="entry name" value="Glyceraldehyde-3-phosphate dehydrogenase-like, C-terminal domain"/>
    <property type="match status" value="1"/>
</dbReference>
<protein>
    <submittedName>
        <fullName evidence="4">Putative dehydrogenase</fullName>
    </submittedName>
</protein>
<feature type="domain" description="GFO/IDH/MocA-like oxidoreductase" evidence="3">
    <location>
        <begin position="132"/>
        <end position="267"/>
    </location>
</feature>
<evidence type="ECO:0000259" key="3">
    <source>
        <dbReference type="Pfam" id="PF22725"/>
    </source>
</evidence>
<feature type="domain" description="Gfo/Idh/MocA-like oxidoreductase N-terminal" evidence="2">
    <location>
        <begin position="4"/>
        <end position="120"/>
    </location>
</feature>
<organism evidence="4 5">
    <name type="scientific">Anaerobacterium chartisolvens</name>
    <dbReference type="NCBI Taxonomy" id="1297424"/>
    <lineage>
        <taxon>Bacteria</taxon>
        <taxon>Bacillati</taxon>
        <taxon>Bacillota</taxon>
        <taxon>Clostridia</taxon>
        <taxon>Eubacteriales</taxon>
        <taxon>Oscillospiraceae</taxon>
        <taxon>Anaerobacterium</taxon>
    </lineage>
</organism>
<accession>A0A369B603</accession>
<dbReference type="InterPro" id="IPR000683">
    <property type="entry name" value="Gfo/Idh/MocA-like_OxRdtase_N"/>
</dbReference>
<dbReference type="OrthoDB" id="9815825at2"/>
<dbReference type="PANTHER" id="PTHR43818:SF11">
    <property type="entry name" value="BCDNA.GH03377"/>
    <property type="match status" value="1"/>
</dbReference>
<dbReference type="GO" id="GO:0016491">
    <property type="term" value="F:oxidoreductase activity"/>
    <property type="evidence" value="ECO:0007669"/>
    <property type="project" value="UniProtKB-KW"/>
</dbReference>
<evidence type="ECO:0000256" key="1">
    <source>
        <dbReference type="ARBA" id="ARBA00023002"/>
    </source>
</evidence>
<dbReference type="GO" id="GO:0000166">
    <property type="term" value="F:nucleotide binding"/>
    <property type="evidence" value="ECO:0007669"/>
    <property type="project" value="InterPro"/>
</dbReference>
<proteinExistence type="predicted"/>
<dbReference type="RefSeq" id="WP_114297976.1">
    <property type="nucleotide sequence ID" value="NZ_QPJT01000012.1"/>
</dbReference>
<evidence type="ECO:0000313" key="5">
    <source>
        <dbReference type="Proteomes" id="UP000253034"/>
    </source>
</evidence>
<dbReference type="InterPro" id="IPR050463">
    <property type="entry name" value="Gfo/Idh/MocA_oxidrdct_glycsds"/>
</dbReference>
<dbReference type="Proteomes" id="UP000253034">
    <property type="component" value="Unassembled WGS sequence"/>
</dbReference>
<dbReference type="Gene3D" id="3.30.360.10">
    <property type="entry name" value="Dihydrodipicolinate Reductase, domain 2"/>
    <property type="match status" value="1"/>
</dbReference>
<keyword evidence="5" id="KW-1185">Reference proteome</keyword>
<dbReference type="EMBL" id="QPJT01000012">
    <property type="protein sequence ID" value="RCX16048.1"/>
    <property type="molecule type" value="Genomic_DNA"/>
</dbReference>
<dbReference type="Pfam" id="PF22725">
    <property type="entry name" value="GFO_IDH_MocA_C3"/>
    <property type="match status" value="1"/>
</dbReference>
<reference evidence="4 5" key="1">
    <citation type="submission" date="2018-07" db="EMBL/GenBank/DDBJ databases">
        <title>Genomic Encyclopedia of Type Strains, Phase IV (KMG-IV): sequencing the most valuable type-strain genomes for metagenomic binning, comparative biology and taxonomic classification.</title>
        <authorList>
            <person name="Goeker M."/>
        </authorList>
    </citation>
    <scope>NUCLEOTIDE SEQUENCE [LARGE SCALE GENOMIC DNA]</scope>
    <source>
        <strain evidence="4 5">DSM 27016</strain>
    </source>
</reference>
<comment type="caution">
    <text evidence="4">The sequence shown here is derived from an EMBL/GenBank/DDBJ whole genome shotgun (WGS) entry which is preliminary data.</text>
</comment>
<dbReference type="InterPro" id="IPR055170">
    <property type="entry name" value="GFO_IDH_MocA-like_dom"/>
</dbReference>
<dbReference type="PANTHER" id="PTHR43818">
    <property type="entry name" value="BCDNA.GH03377"/>
    <property type="match status" value="1"/>
</dbReference>
<keyword evidence="1" id="KW-0560">Oxidoreductase</keyword>
<gene>
    <name evidence="4" type="ORF">DFR58_11229</name>
</gene>
<dbReference type="Pfam" id="PF01408">
    <property type="entry name" value="GFO_IDH_MocA"/>
    <property type="match status" value="1"/>
</dbReference>
<dbReference type="AlphaFoldDB" id="A0A369B603"/>
<dbReference type="Gene3D" id="3.40.50.720">
    <property type="entry name" value="NAD(P)-binding Rossmann-like Domain"/>
    <property type="match status" value="1"/>
</dbReference>
<evidence type="ECO:0000313" key="4">
    <source>
        <dbReference type="EMBL" id="RCX16048.1"/>
    </source>
</evidence>
<dbReference type="SUPFAM" id="SSF51735">
    <property type="entry name" value="NAD(P)-binding Rossmann-fold domains"/>
    <property type="match status" value="1"/>
</dbReference>
<name>A0A369B603_9FIRM</name>
<evidence type="ECO:0000259" key="2">
    <source>
        <dbReference type="Pfam" id="PF01408"/>
    </source>
</evidence>